<protein>
    <recommendedName>
        <fullName evidence="11">Fe-S cluster assembly factor HCF101, chloroplastic</fullName>
    </recommendedName>
</protein>
<dbReference type="PROSITE" id="PS01215">
    <property type="entry name" value="MRP"/>
    <property type="match status" value="1"/>
</dbReference>
<evidence type="ECO:0000256" key="4">
    <source>
        <dbReference type="ARBA" id="ARBA00023004"/>
    </source>
</evidence>
<keyword evidence="5" id="KW-0411">Iron-sulfur</keyword>
<keyword evidence="1" id="KW-0479">Metal-binding</keyword>
<dbReference type="InterPro" id="IPR010376">
    <property type="entry name" value="GBBH-like_N"/>
</dbReference>
<dbReference type="InterPro" id="IPR044304">
    <property type="entry name" value="NUBPL-like"/>
</dbReference>
<evidence type="ECO:0000256" key="3">
    <source>
        <dbReference type="ARBA" id="ARBA00022840"/>
    </source>
</evidence>
<keyword evidence="3" id="KW-0067">ATP-binding</keyword>
<evidence type="ECO:0000256" key="2">
    <source>
        <dbReference type="ARBA" id="ARBA00022741"/>
    </source>
</evidence>
<dbReference type="HAMAP" id="MF_02040">
    <property type="entry name" value="Mrp_NBP35"/>
    <property type="match status" value="1"/>
</dbReference>
<feature type="domain" description="Gamma-butyrobetaine hydroxylase-like N-terminal" evidence="8">
    <location>
        <begin position="492"/>
        <end position="562"/>
    </location>
</feature>
<dbReference type="FunFam" id="3.30.2020.30:FF:000001">
    <property type="entry name" value="fe-S cluster assembly factor HCF101, chloroplastic"/>
    <property type="match status" value="1"/>
</dbReference>
<accession>A0AAQ3NV21</accession>
<dbReference type="Gene3D" id="3.30.300.130">
    <property type="entry name" value="Fe-S cluster assembly (FSCA)"/>
    <property type="match status" value="1"/>
</dbReference>
<dbReference type="Pfam" id="PF01883">
    <property type="entry name" value="FeS_assembly_P"/>
    <property type="match status" value="1"/>
</dbReference>
<gene>
    <name evidence="9" type="ORF">V8G54_012619</name>
</gene>
<evidence type="ECO:0000313" key="9">
    <source>
        <dbReference type="EMBL" id="WVZ15053.1"/>
    </source>
</evidence>
<dbReference type="GO" id="GO:0051539">
    <property type="term" value="F:4 iron, 4 sulfur cluster binding"/>
    <property type="evidence" value="ECO:0007669"/>
    <property type="project" value="TreeGrafter"/>
</dbReference>
<dbReference type="GO" id="GO:0046872">
    <property type="term" value="F:metal ion binding"/>
    <property type="evidence" value="ECO:0007669"/>
    <property type="project" value="UniProtKB-KW"/>
</dbReference>
<dbReference type="FunFam" id="3.30.300.130:FF:000008">
    <property type="entry name" value="Fe-S cluster assembly factor HCF101, chloroplastic"/>
    <property type="match status" value="1"/>
</dbReference>
<dbReference type="GO" id="GO:0009570">
    <property type="term" value="C:chloroplast stroma"/>
    <property type="evidence" value="ECO:0007669"/>
    <property type="project" value="TreeGrafter"/>
</dbReference>
<dbReference type="InterPro" id="IPR019591">
    <property type="entry name" value="Mrp/NBP35_ATP-bd"/>
</dbReference>
<organism evidence="9 10">
    <name type="scientific">Vigna mungo</name>
    <name type="common">Black gram</name>
    <name type="synonym">Phaseolus mungo</name>
    <dbReference type="NCBI Taxonomy" id="3915"/>
    <lineage>
        <taxon>Eukaryota</taxon>
        <taxon>Viridiplantae</taxon>
        <taxon>Streptophyta</taxon>
        <taxon>Embryophyta</taxon>
        <taxon>Tracheophyta</taxon>
        <taxon>Spermatophyta</taxon>
        <taxon>Magnoliopsida</taxon>
        <taxon>eudicotyledons</taxon>
        <taxon>Gunneridae</taxon>
        <taxon>Pentapetalae</taxon>
        <taxon>rosids</taxon>
        <taxon>fabids</taxon>
        <taxon>Fabales</taxon>
        <taxon>Fabaceae</taxon>
        <taxon>Papilionoideae</taxon>
        <taxon>50 kb inversion clade</taxon>
        <taxon>NPAAA clade</taxon>
        <taxon>indigoferoid/millettioid clade</taxon>
        <taxon>Phaseoleae</taxon>
        <taxon>Vigna</taxon>
    </lineage>
</organism>
<dbReference type="EMBL" id="CP144697">
    <property type="protein sequence ID" value="WVZ15053.1"/>
    <property type="molecule type" value="Genomic_DNA"/>
</dbReference>
<evidence type="ECO:0008006" key="11">
    <source>
        <dbReference type="Google" id="ProtNLM"/>
    </source>
</evidence>
<dbReference type="SUPFAM" id="SSF52540">
    <property type="entry name" value="P-loop containing nucleoside triphosphate hydrolases"/>
    <property type="match status" value="1"/>
</dbReference>
<keyword evidence="4" id="KW-0408">Iron</keyword>
<keyword evidence="2" id="KW-0547">Nucleotide-binding</keyword>
<proteinExistence type="inferred from homology"/>
<dbReference type="Gene3D" id="3.40.50.300">
    <property type="entry name" value="P-loop containing nucleotide triphosphate hydrolases"/>
    <property type="match status" value="1"/>
</dbReference>
<dbReference type="Proteomes" id="UP001374535">
    <property type="component" value="Chromosome 4"/>
</dbReference>
<dbReference type="Pfam" id="PF06155">
    <property type="entry name" value="GBBH-like_N"/>
    <property type="match status" value="1"/>
</dbReference>
<dbReference type="Pfam" id="PF10609">
    <property type="entry name" value="ParA"/>
    <property type="match status" value="1"/>
</dbReference>
<keyword evidence="10" id="KW-1185">Reference proteome</keyword>
<evidence type="ECO:0000256" key="5">
    <source>
        <dbReference type="ARBA" id="ARBA00023014"/>
    </source>
</evidence>
<dbReference type="InterPro" id="IPR002744">
    <property type="entry name" value="MIP18-like"/>
</dbReference>
<sequence>MQVLQAPSSPHLSIQTSKPPHLTWGLLPSVCVNSSPFSTLHFSLHSQKDQRLLWSPHKRFTSRAASVEVLEFSKSFVNWDVGIVNISVVVGLEFGDSSVSTGTAEGDVLKALSQIIDPDFGTDIVTCGFVKDLQIDEASGEVSFRLELTTPACPIKDMFEQKANEVVAMLPWVKNVKVTMSAQPARPIYAEQLPAGLQTISNIVAVSSCKGGVGKSTVAVNLAYTLADMGARVGIFDADVYGPSLPTMVSPENRLLLMNPEKKTIIPTEYSGVKLVSFGFAGQGRAIMRGPMVSGVINQLLTTTEWGELDYLIIDMPPGTGDIQLTLCQVLNWWTSIVLFLNHTLTSVIGLEPSYIVPLTAAVIVTTPQKLSFIDVAKGVRMFSKLKVPCVAVVENMCHFDADGKRYYPFGRGKNVDKLMVVQQFGIPHLFDLPIRPTLSASGDSGVPEVVADPQSEVSKIFQNLGVCVVQQCAKIRQQVSTAVTYDKSIKAIKVKVPDSKEEFFLHPATVRRNDRSAQSVDEWTGEQKLQYNDVPEDIEPEEIRPMGNYAVSITWPDGFSQIAPYDQLQMMERLVDDVFEPSVQA</sequence>
<evidence type="ECO:0000259" key="7">
    <source>
        <dbReference type="Pfam" id="PF01883"/>
    </source>
</evidence>
<dbReference type="SUPFAM" id="SSF117916">
    <property type="entry name" value="Fe-S cluster assembly (FSCA) domain-like"/>
    <property type="match status" value="1"/>
</dbReference>
<dbReference type="GO" id="GO:0005524">
    <property type="term" value="F:ATP binding"/>
    <property type="evidence" value="ECO:0007669"/>
    <property type="project" value="UniProtKB-KW"/>
</dbReference>
<dbReference type="InterPro" id="IPR027417">
    <property type="entry name" value="P-loop_NTPase"/>
</dbReference>
<evidence type="ECO:0000256" key="1">
    <source>
        <dbReference type="ARBA" id="ARBA00022723"/>
    </source>
</evidence>
<dbReference type="InterPro" id="IPR033756">
    <property type="entry name" value="YlxH/NBP35"/>
</dbReference>
<name>A0AAQ3NV21_VIGMU</name>
<reference evidence="9 10" key="1">
    <citation type="journal article" date="2023" name="Life. Sci Alliance">
        <title>Evolutionary insights into 3D genome organization and epigenetic landscape of Vigna mungo.</title>
        <authorList>
            <person name="Junaid A."/>
            <person name="Singh B."/>
            <person name="Bhatia S."/>
        </authorList>
    </citation>
    <scope>NUCLEOTIDE SEQUENCE [LARGE SCALE GENOMIC DNA]</scope>
    <source>
        <strain evidence="9">Urdbean</strain>
    </source>
</reference>
<dbReference type="AlphaFoldDB" id="A0AAQ3NV21"/>
<dbReference type="CDD" id="cd02037">
    <property type="entry name" value="Mrp_NBP35"/>
    <property type="match status" value="1"/>
</dbReference>
<dbReference type="PANTHER" id="PTHR42961:SF2">
    <property type="entry name" value="IRON-SULFUR PROTEIN NUBPL"/>
    <property type="match status" value="1"/>
</dbReference>
<evidence type="ECO:0000256" key="6">
    <source>
        <dbReference type="ARBA" id="ARBA00024036"/>
    </source>
</evidence>
<dbReference type="Gene3D" id="3.30.2020.30">
    <property type="match status" value="1"/>
</dbReference>
<dbReference type="PANTHER" id="PTHR42961">
    <property type="entry name" value="IRON-SULFUR PROTEIN NUBPL"/>
    <property type="match status" value="1"/>
</dbReference>
<dbReference type="GO" id="GO:0016226">
    <property type="term" value="P:iron-sulfur cluster assembly"/>
    <property type="evidence" value="ECO:0007669"/>
    <property type="project" value="InterPro"/>
</dbReference>
<comment type="similarity">
    <text evidence="6">Belongs to the Mrp/NBP35 ATP-binding proteins family.</text>
</comment>
<feature type="domain" description="MIP18 family-like" evidence="7">
    <location>
        <begin position="107"/>
        <end position="178"/>
    </location>
</feature>
<dbReference type="InterPro" id="IPR000808">
    <property type="entry name" value="Mrp-like_CS"/>
</dbReference>
<dbReference type="InterPro" id="IPR034904">
    <property type="entry name" value="FSCA_dom_sf"/>
</dbReference>
<dbReference type="GO" id="GO:0140663">
    <property type="term" value="F:ATP-dependent FeS chaperone activity"/>
    <property type="evidence" value="ECO:0007669"/>
    <property type="project" value="InterPro"/>
</dbReference>
<dbReference type="InterPro" id="IPR038492">
    <property type="entry name" value="GBBH-like_N_sf"/>
</dbReference>
<evidence type="ECO:0000259" key="8">
    <source>
        <dbReference type="Pfam" id="PF06155"/>
    </source>
</evidence>
<evidence type="ECO:0000313" key="10">
    <source>
        <dbReference type="Proteomes" id="UP001374535"/>
    </source>
</evidence>